<evidence type="ECO:0000256" key="12">
    <source>
        <dbReference type="PIRSR" id="PIRSR604450-51"/>
    </source>
</evidence>
<evidence type="ECO:0000256" key="6">
    <source>
        <dbReference type="ARBA" id="ARBA00022605"/>
    </source>
</evidence>
<dbReference type="NCBIfam" id="TIGR00260">
    <property type="entry name" value="thrC"/>
    <property type="match status" value="1"/>
</dbReference>
<dbReference type="EMBL" id="MTSE01000001">
    <property type="protein sequence ID" value="OUJ76352.1"/>
    <property type="molecule type" value="Genomic_DNA"/>
</dbReference>
<dbReference type="PANTHER" id="PTHR42690">
    <property type="entry name" value="THREONINE SYNTHASE FAMILY MEMBER"/>
    <property type="match status" value="1"/>
</dbReference>
<dbReference type="AlphaFoldDB" id="A0A243WKD1"/>
<evidence type="ECO:0000256" key="3">
    <source>
        <dbReference type="ARBA" id="ARBA00005517"/>
    </source>
</evidence>
<dbReference type="InterPro" id="IPR036052">
    <property type="entry name" value="TrpB-like_PALP_sf"/>
</dbReference>
<dbReference type="FunFam" id="3.40.50.1100:FF:000022">
    <property type="entry name" value="Threonine synthase"/>
    <property type="match status" value="1"/>
</dbReference>
<dbReference type="Gene3D" id="3.90.1380.10">
    <property type="entry name" value="Threonine synthase, N-terminal domain"/>
    <property type="match status" value="1"/>
</dbReference>
<dbReference type="PROSITE" id="PS00165">
    <property type="entry name" value="DEHYDRATASE_SER_THR"/>
    <property type="match status" value="1"/>
</dbReference>
<evidence type="ECO:0000256" key="4">
    <source>
        <dbReference type="ARBA" id="ARBA00013028"/>
    </source>
</evidence>
<dbReference type="GO" id="GO:0009088">
    <property type="term" value="P:threonine biosynthetic process"/>
    <property type="evidence" value="ECO:0007669"/>
    <property type="project" value="UniProtKB-UniRule"/>
</dbReference>
<comment type="similarity">
    <text evidence="3">Belongs to the threonine synthase family.</text>
</comment>
<feature type="domain" description="Threonine synthase N-terminal" evidence="14">
    <location>
        <begin position="3"/>
        <end position="79"/>
    </location>
</feature>
<feature type="domain" description="Tryptophan synthase beta chain-like PALP" evidence="13">
    <location>
        <begin position="97"/>
        <end position="366"/>
    </location>
</feature>
<evidence type="ECO:0000256" key="5">
    <source>
        <dbReference type="ARBA" id="ARBA00018679"/>
    </source>
</evidence>
<keyword evidence="8 12" id="KW-0663">Pyridoxal phosphate</keyword>
<protein>
    <recommendedName>
        <fullName evidence="5 11">Threonine synthase</fullName>
        <ecNumber evidence="4 11">4.2.3.1</ecNumber>
    </recommendedName>
</protein>
<evidence type="ECO:0000256" key="1">
    <source>
        <dbReference type="ARBA" id="ARBA00001933"/>
    </source>
</evidence>
<dbReference type="Gene3D" id="3.40.50.1100">
    <property type="match status" value="2"/>
</dbReference>
<evidence type="ECO:0000256" key="2">
    <source>
        <dbReference type="ARBA" id="ARBA00004979"/>
    </source>
</evidence>
<organism evidence="15 16">
    <name type="scientific">Hymenobacter crusticola</name>
    <dbReference type="NCBI Taxonomy" id="1770526"/>
    <lineage>
        <taxon>Bacteria</taxon>
        <taxon>Pseudomonadati</taxon>
        <taxon>Bacteroidota</taxon>
        <taxon>Cytophagia</taxon>
        <taxon>Cytophagales</taxon>
        <taxon>Hymenobacteraceae</taxon>
        <taxon>Hymenobacter</taxon>
    </lineage>
</organism>
<proteinExistence type="inferred from homology"/>
<dbReference type="EC" id="4.2.3.1" evidence="4 11"/>
<evidence type="ECO:0000256" key="9">
    <source>
        <dbReference type="ARBA" id="ARBA00023239"/>
    </source>
</evidence>
<keyword evidence="6" id="KW-0028">Amino-acid biosynthesis</keyword>
<dbReference type="UniPathway" id="UPA00050">
    <property type="reaction ID" value="UER00065"/>
</dbReference>
<dbReference type="InterPro" id="IPR004450">
    <property type="entry name" value="Thr_synthase-like"/>
</dbReference>
<dbReference type="InterPro" id="IPR051166">
    <property type="entry name" value="Threonine_Synthase"/>
</dbReference>
<dbReference type="InterPro" id="IPR037158">
    <property type="entry name" value="Thr_synth_N_sf"/>
</dbReference>
<dbReference type="Proteomes" id="UP000194873">
    <property type="component" value="Unassembled WGS sequence"/>
</dbReference>
<dbReference type="InterPro" id="IPR001926">
    <property type="entry name" value="TrpB-like_PALP"/>
</dbReference>
<keyword evidence="9" id="KW-0456">Lyase</keyword>
<comment type="cofactor">
    <cofactor evidence="1 12">
        <name>pyridoxal 5'-phosphate</name>
        <dbReference type="ChEBI" id="CHEBI:597326"/>
    </cofactor>
</comment>
<accession>A0A243WKD1</accession>
<dbReference type="Pfam" id="PF00291">
    <property type="entry name" value="PALP"/>
    <property type="match status" value="1"/>
</dbReference>
<evidence type="ECO:0000256" key="7">
    <source>
        <dbReference type="ARBA" id="ARBA00022697"/>
    </source>
</evidence>
<dbReference type="InterPro" id="IPR029144">
    <property type="entry name" value="Thr_synth_N"/>
</dbReference>
<sequence>MLYYSLKKQAPAVDFRQATIAGQAPDMGLYFPERIPKFSPDFLRELKHKNKADLAFEVIQPYVGNAIPEQDLRRICAETVDFEFPLVSITDRISTLELFHGPTLAFKDVGARFMSRCLGHFSQQREGKVTVLVATSGDTGGAVASGFLGVEGVDVVILYPAGKVSSIQELQLTTLGQNITALEVQGTFDDCQQLVKQAFVDQELTQRRSLTSANSINVARWLPQQFYFCYAWQQWQGEEPPVVAVPSGNFGNLGAGLLAYESGLPIKHFVAACNINDSVPAYLLSGEFEPKLAVPTLSNAMDVGNPSNFVRIQELFKLDYEHIKNTITGYTVTDETTADTIKRVKNEQHYLLDPHGAVAYHALEDYLGQHPHDQGFFLETAHPVKFYDTVEPITNEKIALPSAVEAILGKEKKSIPLAPDFAQLKEYLLATA</sequence>
<evidence type="ECO:0000259" key="14">
    <source>
        <dbReference type="Pfam" id="PF14821"/>
    </source>
</evidence>
<evidence type="ECO:0000256" key="11">
    <source>
        <dbReference type="NCBIfam" id="TIGR00260"/>
    </source>
</evidence>
<dbReference type="PANTHER" id="PTHR42690:SF1">
    <property type="entry name" value="THREONINE SYNTHASE-LIKE 2"/>
    <property type="match status" value="1"/>
</dbReference>
<dbReference type="Pfam" id="PF14821">
    <property type="entry name" value="Thr_synth_N"/>
    <property type="match status" value="1"/>
</dbReference>
<dbReference type="InterPro" id="IPR000634">
    <property type="entry name" value="Ser/Thr_deHydtase_PyrdxlP-BS"/>
</dbReference>
<gene>
    <name evidence="15" type="ORF">BXP70_02375</name>
</gene>
<evidence type="ECO:0000256" key="8">
    <source>
        <dbReference type="ARBA" id="ARBA00022898"/>
    </source>
</evidence>
<keyword evidence="16" id="KW-1185">Reference proteome</keyword>
<name>A0A243WKD1_9BACT</name>
<evidence type="ECO:0000313" key="16">
    <source>
        <dbReference type="Proteomes" id="UP000194873"/>
    </source>
</evidence>
<comment type="catalytic activity">
    <reaction evidence="10">
        <text>O-phospho-L-homoserine + H2O = L-threonine + phosphate</text>
        <dbReference type="Rhea" id="RHEA:10840"/>
        <dbReference type="ChEBI" id="CHEBI:15377"/>
        <dbReference type="ChEBI" id="CHEBI:43474"/>
        <dbReference type="ChEBI" id="CHEBI:57590"/>
        <dbReference type="ChEBI" id="CHEBI:57926"/>
        <dbReference type="EC" id="4.2.3.1"/>
    </reaction>
</comment>
<comment type="pathway">
    <text evidence="2">Amino-acid biosynthesis; L-threonine biosynthesis; L-threonine from L-aspartate: step 5/5.</text>
</comment>
<dbReference type="OrthoDB" id="9763107at2"/>
<evidence type="ECO:0000256" key="10">
    <source>
        <dbReference type="ARBA" id="ARBA00049144"/>
    </source>
</evidence>
<feature type="modified residue" description="N6-(pyridoxal phosphate)lysine" evidence="12">
    <location>
        <position position="107"/>
    </location>
</feature>
<evidence type="ECO:0000259" key="13">
    <source>
        <dbReference type="Pfam" id="PF00291"/>
    </source>
</evidence>
<dbReference type="GO" id="GO:0004795">
    <property type="term" value="F:threonine synthase activity"/>
    <property type="evidence" value="ECO:0007669"/>
    <property type="project" value="UniProtKB-UniRule"/>
</dbReference>
<evidence type="ECO:0000313" key="15">
    <source>
        <dbReference type="EMBL" id="OUJ76352.1"/>
    </source>
</evidence>
<reference evidence="15 16" key="1">
    <citation type="submission" date="2017-01" db="EMBL/GenBank/DDBJ databases">
        <title>A new Hymenobacter.</title>
        <authorList>
            <person name="Liang Y."/>
            <person name="Feng F."/>
        </authorList>
    </citation>
    <scope>NUCLEOTIDE SEQUENCE [LARGE SCALE GENOMIC DNA]</scope>
    <source>
        <strain evidence="15">MIMBbqt21</strain>
    </source>
</reference>
<dbReference type="GO" id="GO:0030170">
    <property type="term" value="F:pyridoxal phosphate binding"/>
    <property type="evidence" value="ECO:0007669"/>
    <property type="project" value="InterPro"/>
</dbReference>
<dbReference type="SUPFAM" id="SSF53686">
    <property type="entry name" value="Tryptophan synthase beta subunit-like PLP-dependent enzymes"/>
    <property type="match status" value="1"/>
</dbReference>
<comment type="caution">
    <text evidence="15">The sequence shown here is derived from an EMBL/GenBank/DDBJ whole genome shotgun (WGS) entry which is preliminary data.</text>
</comment>
<keyword evidence="7" id="KW-0791">Threonine biosynthesis</keyword>